<dbReference type="Proteomes" id="UP001162881">
    <property type="component" value="Unassembled WGS sequence"/>
</dbReference>
<dbReference type="InterPro" id="IPR036397">
    <property type="entry name" value="RNaseH_sf"/>
</dbReference>
<keyword evidence="4" id="KW-1185">Reference proteome</keyword>
<dbReference type="InterPro" id="IPR013520">
    <property type="entry name" value="Ribonucl_H"/>
</dbReference>
<dbReference type="PANTHER" id="PTHR30231">
    <property type="entry name" value="DNA POLYMERASE III SUBUNIT EPSILON"/>
    <property type="match status" value="1"/>
</dbReference>
<dbReference type="EMBL" id="JALHLF010000080">
    <property type="protein sequence ID" value="MCJ2184144.1"/>
    <property type="molecule type" value="Genomic_DNA"/>
</dbReference>
<keyword evidence="3" id="KW-0540">Nuclease</keyword>
<keyword evidence="1" id="KW-0472">Membrane</keyword>
<protein>
    <submittedName>
        <fullName evidence="3">3'-5' exonuclease</fullName>
    </submittedName>
</protein>
<dbReference type="SMART" id="SM00479">
    <property type="entry name" value="EXOIII"/>
    <property type="match status" value="1"/>
</dbReference>
<reference evidence="3" key="1">
    <citation type="submission" date="2022-03" db="EMBL/GenBank/DDBJ databases">
        <title>Identification of a novel bacterium isolated from mangrove sediments.</title>
        <authorList>
            <person name="Pan X."/>
        </authorList>
    </citation>
    <scope>NUCLEOTIDE SEQUENCE</scope>
    <source>
        <strain evidence="3">B1949</strain>
    </source>
</reference>
<feature type="transmembrane region" description="Helical" evidence="1">
    <location>
        <begin position="20"/>
        <end position="38"/>
    </location>
</feature>
<dbReference type="RefSeq" id="WP_244022684.1">
    <property type="nucleotide sequence ID" value="NZ_JALHLF010000080.1"/>
</dbReference>
<keyword evidence="3" id="KW-0269">Exonuclease</keyword>
<gene>
    <name evidence="3" type="ORF">MTR62_15805</name>
</gene>
<dbReference type="InterPro" id="IPR012337">
    <property type="entry name" value="RNaseH-like_sf"/>
</dbReference>
<proteinExistence type="predicted"/>
<dbReference type="Gene3D" id="3.30.420.10">
    <property type="entry name" value="Ribonuclease H-like superfamily/Ribonuclease H"/>
    <property type="match status" value="1"/>
</dbReference>
<feature type="domain" description="Exonuclease" evidence="2">
    <location>
        <begin position="94"/>
        <end position="262"/>
    </location>
</feature>
<accession>A0ABT0BGI0</accession>
<dbReference type="CDD" id="cd06127">
    <property type="entry name" value="DEDDh"/>
    <property type="match status" value="1"/>
</dbReference>
<evidence type="ECO:0000256" key="1">
    <source>
        <dbReference type="SAM" id="Phobius"/>
    </source>
</evidence>
<name>A0ABT0BGI0_9SPHN</name>
<keyword evidence="1" id="KW-1133">Transmembrane helix</keyword>
<evidence type="ECO:0000259" key="2">
    <source>
        <dbReference type="SMART" id="SM00479"/>
    </source>
</evidence>
<sequence length="264" mass="29591">MLDTLRVNEASCQRKWHVGIMQGLAIIFILVVLMWWLTSRKAIPPKRRFSSRSAGTKAKPGPITQAAIKAATKAAARAATIDPGKIDLSMLPERFVIFDLETTGLDPKRHEIIEIGAIKVDRDSEDHLSFQTLVIPNGRITARITEITGIDRTMVKRDGLPLEQALTLFRDFVETLPLVAYNSDFDEAFIQSACSRIEQKSFGNEFCCALRMARRAWPNRKGYRLADISRDGGLSLDDSHRALGDCKRTLTVYVAAARILNSYR</sequence>
<keyword evidence="1" id="KW-0812">Transmembrane</keyword>
<dbReference type="SUPFAM" id="SSF53098">
    <property type="entry name" value="Ribonuclease H-like"/>
    <property type="match status" value="1"/>
</dbReference>
<dbReference type="GO" id="GO:0004527">
    <property type="term" value="F:exonuclease activity"/>
    <property type="evidence" value="ECO:0007669"/>
    <property type="project" value="UniProtKB-KW"/>
</dbReference>
<comment type="caution">
    <text evidence="3">The sequence shown here is derived from an EMBL/GenBank/DDBJ whole genome shotgun (WGS) entry which is preliminary data.</text>
</comment>
<organism evidence="3 4">
    <name type="scientific">Novosphingobium organovorum</name>
    <dbReference type="NCBI Taxonomy" id="2930092"/>
    <lineage>
        <taxon>Bacteria</taxon>
        <taxon>Pseudomonadati</taxon>
        <taxon>Pseudomonadota</taxon>
        <taxon>Alphaproteobacteria</taxon>
        <taxon>Sphingomonadales</taxon>
        <taxon>Sphingomonadaceae</taxon>
        <taxon>Novosphingobium</taxon>
    </lineage>
</organism>
<keyword evidence="3" id="KW-0378">Hydrolase</keyword>
<dbReference type="Pfam" id="PF00929">
    <property type="entry name" value="RNase_T"/>
    <property type="match status" value="1"/>
</dbReference>
<dbReference type="PANTHER" id="PTHR30231:SF37">
    <property type="entry name" value="EXODEOXYRIBONUCLEASE 10"/>
    <property type="match status" value="1"/>
</dbReference>
<evidence type="ECO:0000313" key="4">
    <source>
        <dbReference type="Proteomes" id="UP001162881"/>
    </source>
</evidence>
<evidence type="ECO:0000313" key="3">
    <source>
        <dbReference type="EMBL" id="MCJ2184144.1"/>
    </source>
</evidence>